<proteinExistence type="inferred from homology"/>
<sequence length="322" mass="36610">MVEQYTYAVSRIHARELDLLSSSDLEQLLICPDFETALKYLTEKGYGIKDNYRSFEELEKDETEKMWELINELIPDKTPFETLLRQIDFHNLKAAIKSVFTAEEAEGYFLRGGIVEPQVILNAVKIKNYSELPEFLSETAVEATEKFAETGDGQECDIYIDRRCLETILSEGTASDISIIKDYAELFVALSDIKIAARGALTKKSKGFMQRALAECETLDVDTLAAAAGKSINDVYKYLEHTSYKEAAEKLSVSMSEFEKWTDNKIMDLIKSQKSNPFTVAPIFSYILAKQNELKAVQIILSGKKNNLPDELIRERIRDLYV</sequence>
<dbReference type="OrthoDB" id="1653at2"/>
<dbReference type="InterPro" id="IPR050873">
    <property type="entry name" value="V-ATPase_V0D/AC39_subunit"/>
</dbReference>
<name>A0A2K9NZN5_9FIRM</name>
<evidence type="ECO:0000313" key="4">
    <source>
        <dbReference type="EMBL" id="AUO18503.1"/>
    </source>
</evidence>
<dbReference type="Gene3D" id="1.10.132.50">
    <property type="entry name" value="ATP synthase (C/AC39) subunit, domain 3"/>
    <property type="match status" value="1"/>
</dbReference>
<dbReference type="PANTHER" id="PTHR38682:SF1">
    <property type="entry name" value="V-TYPE ATP SYNTHASE SUBUNIT C"/>
    <property type="match status" value="1"/>
</dbReference>
<gene>
    <name evidence="4" type="ORF">B9O19_00319</name>
</gene>
<comment type="similarity">
    <text evidence="1">Belongs to the V-ATPase V0D/AC39 subunit family.</text>
</comment>
<dbReference type="Gene3D" id="1.20.1690.10">
    <property type="entry name" value="V-type ATP synthase subunit C domain"/>
    <property type="match status" value="2"/>
</dbReference>
<evidence type="ECO:0000256" key="2">
    <source>
        <dbReference type="ARBA" id="ARBA00022448"/>
    </source>
</evidence>
<dbReference type="GO" id="GO:0046961">
    <property type="term" value="F:proton-transporting ATPase activity, rotational mechanism"/>
    <property type="evidence" value="ECO:0007669"/>
    <property type="project" value="InterPro"/>
</dbReference>
<organism evidence="4 5">
    <name type="scientific">Monoglobus pectinilyticus</name>
    <dbReference type="NCBI Taxonomy" id="1981510"/>
    <lineage>
        <taxon>Bacteria</taxon>
        <taxon>Bacillati</taxon>
        <taxon>Bacillota</taxon>
        <taxon>Clostridia</taxon>
        <taxon>Monoglobales</taxon>
        <taxon>Monoglobaceae</taxon>
        <taxon>Monoglobus</taxon>
    </lineage>
</organism>
<dbReference type="InterPro" id="IPR036079">
    <property type="entry name" value="ATPase_csu/dsu_sf"/>
</dbReference>
<reference evidence="4 5" key="1">
    <citation type="submission" date="2017-04" db="EMBL/GenBank/DDBJ databases">
        <title>Monoglobus pectinilyticus 14 draft genome.</title>
        <authorList>
            <person name="Kim C."/>
            <person name="Rosendale D.I."/>
            <person name="Kelly W.J."/>
            <person name="Tannock G.W."/>
            <person name="Patchett M.L."/>
            <person name="Jordens J.Z."/>
        </authorList>
    </citation>
    <scope>NUCLEOTIDE SEQUENCE [LARGE SCALE GENOMIC DNA]</scope>
    <source>
        <strain evidence="4 5">14</strain>
    </source>
</reference>
<dbReference type="KEGG" id="mpec:B9O19_00319"/>
<dbReference type="RefSeq" id="WP_102364799.1">
    <property type="nucleotide sequence ID" value="NZ_CP020991.1"/>
</dbReference>
<protein>
    <submittedName>
        <fullName evidence="4">V-type sodium ATPase subunit C</fullName>
    </submittedName>
</protein>
<accession>A0A2K9NZN5</accession>
<evidence type="ECO:0000256" key="1">
    <source>
        <dbReference type="ARBA" id="ARBA00006709"/>
    </source>
</evidence>
<dbReference type="InterPro" id="IPR035067">
    <property type="entry name" value="V-type_ATPase_csu/dsu"/>
</dbReference>
<keyword evidence="2" id="KW-0813">Transport</keyword>
<dbReference type="InterPro" id="IPR002843">
    <property type="entry name" value="ATPase_V0-cplx_csu/dsu"/>
</dbReference>
<evidence type="ECO:0000256" key="3">
    <source>
        <dbReference type="ARBA" id="ARBA00023065"/>
    </source>
</evidence>
<keyword evidence="3" id="KW-0406">Ion transport</keyword>
<dbReference type="Pfam" id="PF01992">
    <property type="entry name" value="vATP-synt_AC39"/>
    <property type="match status" value="1"/>
</dbReference>
<dbReference type="EMBL" id="CP020991">
    <property type="protein sequence ID" value="AUO18503.1"/>
    <property type="molecule type" value="Genomic_DNA"/>
</dbReference>
<dbReference type="InterPro" id="IPR044911">
    <property type="entry name" value="V-type_ATPase_csu/dsu_dom_3"/>
</dbReference>
<dbReference type="Proteomes" id="UP000235589">
    <property type="component" value="Chromosome"/>
</dbReference>
<evidence type="ECO:0000313" key="5">
    <source>
        <dbReference type="Proteomes" id="UP000235589"/>
    </source>
</evidence>
<keyword evidence="5" id="KW-1185">Reference proteome</keyword>
<dbReference type="AlphaFoldDB" id="A0A2K9NZN5"/>
<dbReference type="SUPFAM" id="SSF103486">
    <property type="entry name" value="V-type ATP synthase subunit C"/>
    <property type="match status" value="1"/>
</dbReference>
<dbReference type="GeneID" id="98061748"/>
<dbReference type="PANTHER" id="PTHR38682">
    <property type="entry name" value="V-TYPE ATP SYNTHASE SUBUNIT C"/>
    <property type="match status" value="1"/>
</dbReference>